<sequence length="669" mass="75114">MTVIIDHTAFPAIVEKIIDAADFGTQLKFRGTSKAYCSHVNKIHFKHLLVRMGEGPDEFLNGSELPWISASASGPARPTVLNATEIVDVCVLSHLKWRIEVLRHLPSAHTIRRLALNCTLYPITHLDNLHTVVDFVNTVVSAEEGAANLAMIDVSYDLEHQIIHLRWKDDRIVPYLIFQGNTHAPKLQEVVIALWPVNTDETPKPEVLWSMVVDFAAYVKGSVALKIVGMEKLDFGSNIGPHDLDRRTVAFFKGIANRLGPFRNPAQVLEKITGFITLRTFEQWWQEHGEHKDIHGTWNPLSEVEGVDDEETSSGEMGFSDDSHDNDEDWVTVGTNSDNDSFNGNYVEDAAVAACIADWRRPRPFELDPAVVLRAYDKIRFITLHEWWDELGDMKDLVIAHCSVAGLVALRGASREYQAIADAILFQHVVMREHPYGGCSLALHDSSRLVSDRPLPQLPEKARTLDKVTVATDAPATVITTHTTLRPHTLRRFGGHVHNDIETEYADVTVDFFPASDSTQEMVWVPSGTRRYVVHYDWEWWGIHSDNRDIRASDELKEVVLVLPGNTQPRIDMDDAVFGIGAELARLALRGSSLTIVGFEKWYEVAWDTVHILWDGFIEHARLDVGNMPEQLGAAEKRTRLVSLAEWCAELGDRVGVDGPVETEEGTMT</sequence>
<reference evidence="1" key="1">
    <citation type="submission" date="2023-10" db="EMBL/GenBank/DDBJ databases">
        <authorList>
            <person name="Noh H."/>
        </authorList>
    </citation>
    <scope>NUCLEOTIDE SEQUENCE</scope>
    <source>
        <strain evidence="1">DUCC4014</strain>
    </source>
</reference>
<evidence type="ECO:0000313" key="2">
    <source>
        <dbReference type="Proteomes" id="UP000827549"/>
    </source>
</evidence>
<dbReference type="AlphaFoldDB" id="A0AAF0YC69"/>
<evidence type="ECO:0000313" key="1">
    <source>
        <dbReference type="EMBL" id="WOO81766.1"/>
    </source>
</evidence>
<accession>A0AAF0YC69</accession>
<protein>
    <submittedName>
        <fullName evidence="1">Uncharacterized protein</fullName>
    </submittedName>
</protein>
<dbReference type="GeneID" id="87808517"/>
<gene>
    <name evidence="1" type="ORF">LOC62_04G005288</name>
</gene>
<dbReference type="RefSeq" id="XP_062627798.1">
    <property type="nucleotide sequence ID" value="XM_062771815.1"/>
</dbReference>
<organism evidence="1 2">
    <name type="scientific">Vanrija pseudolonga</name>
    <dbReference type="NCBI Taxonomy" id="143232"/>
    <lineage>
        <taxon>Eukaryota</taxon>
        <taxon>Fungi</taxon>
        <taxon>Dikarya</taxon>
        <taxon>Basidiomycota</taxon>
        <taxon>Agaricomycotina</taxon>
        <taxon>Tremellomycetes</taxon>
        <taxon>Trichosporonales</taxon>
        <taxon>Trichosporonaceae</taxon>
        <taxon>Vanrija</taxon>
    </lineage>
</organism>
<keyword evidence="2" id="KW-1185">Reference proteome</keyword>
<dbReference type="EMBL" id="CP086717">
    <property type="protein sequence ID" value="WOO81766.1"/>
    <property type="molecule type" value="Genomic_DNA"/>
</dbReference>
<name>A0AAF0YC69_9TREE</name>
<dbReference type="Proteomes" id="UP000827549">
    <property type="component" value="Chromosome 4"/>
</dbReference>
<proteinExistence type="predicted"/>